<dbReference type="OrthoDB" id="7464126at2759"/>
<feature type="compositionally biased region" description="Low complexity" evidence="2">
    <location>
        <begin position="232"/>
        <end position="246"/>
    </location>
</feature>
<dbReference type="GO" id="GO:0005770">
    <property type="term" value="C:late endosome"/>
    <property type="evidence" value="ECO:0007669"/>
    <property type="project" value="TreeGrafter"/>
</dbReference>
<dbReference type="SUPFAM" id="SSF48403">
    <property type="entry name" value="Ankyrin repeat"/>
    <property type="match status" value="1"/>
</dbReference>
<dbReference type="InterPro" id="IPR037191">
    <property type="entry name" value="VPS9_dom_sf"/>
</dbReference>
<dbReference type="PANTHER" id="PTHR24170">
    <property type="entry name" value="ANKYRIN REPEAT DOMAIN-CONTAINING PROTEIN 27"/>
    <property type="match status" value="1"/>
</dbReference>
<feature type="compositionally biased region" description="Basic and acidic residues" evidence="2">
    <location>
        <begin position="630"/>
        <end position="640"/>
    </location>
</feature>
<dbReference type="Proteomes" id="UP000277580">
    <property type="component" value="Unassembled WGS sequence"/>
</dbReference>
<dbReference type="InterPro" id="IPR051248">
    <property type="entry name" value="UPF0507/Ank_repeat_27"/>
</dbReference>
<dbReference type="STRING" id="1392247.A0A3N4L321"/>
<feature type="compositionally biased region" description="Polar residues" evidence="2">
    <location>
        <begin position="161"/>
        <end position="172"/>
    </location>
</feature>
<protein>
    <recommendedName>
        <fullName evidence="3">VPS9 domain-containing protein</fullName>
    </recommendedName>
</protein>
<feature type="compositionally biased region" description="Basic and acidic residues" evidence="2">
    <location>
        <begin position="512"/>
        <end position="531"/>
    </location>
</feature>
<dbReference type="GO" id="GO:0030133">
    <property type="term" value="C:transport vesicle"/>
    <property type="evidence" value="ECO:0007669"/>
    <property type="project" value="TreeGrafter"/>
</dbReference>
<reference evidence="4 5" key="1">
    <citation type="journal article" date="2018" name="Nat. Ecol. Evol.">
        <title>Pezizomycetes genomes reveal the molecular basis of ectomycorrhizal truffle lifestyle.</title>
        <authorList>
            <person name="Murat C."/>
            <person name="Payen T."/>
            <person name="Noel B."/>
            <person name="Kuo A."/>
            <person name="Morin E."/>
            <person name="Chen J."/>
            <person name="Kohler A."/>
            <person name="Krizsan K."/>
            <person name="Balestrini R."/>
            <person name="Da Silva C."/>
            <person name="Montanini B."/>
            <person name="Hainaut M."/>
            <person name="Levati E."/>
            <person name="Barry K.W."/>
            <person name="Belfiori B."/>
            <person name="Cichocki N."/>
            <person name="Clum A."/>
            <person name="Dockter R.B."/>
            <person name="Fauchery L."/>
            <person name="Guy J."/>
            <person name="Iotti M."/>
            <person name="Le Tacon F."/>
            <person name="Lindquist E.A."/>
            <person name="Lipzen A."/>
            <person name="Malagnac F."/>
            <person name="Mello A."/>
            <person name="Molinier V."/>
            <person name="Miyauchi S."/>
            <person name="Poulain J."/>
            <person name="Riccioni C."/>
            <person name="Rubini A."/>
            <person name="Sitrit Y."/>
            <person name="Splivallo R."/>
            <person name="Traeger S."/>
            <person name="Wang M."/>
            <person name="Zifcakova L."/>
            <person name="Wipf D."/>
            <person name="Zambonelli A."/>
            <person name="Paolocci F."/>
            <person name="Nowrousian M."/>
            <person name="Ottonello S."/>
            <person name="Baldrian P."/>
            <person name="Spatafora J.W."/>
            <person name="Henrissat B."/>
            <person name="Nagy L.G."/>
            <person name="Aury J.M."/>
            <person name="Wincker P."/>
            <person name="Grigoriev I.V."/>
            <person name="Bonfante P."/>
            <person name="Martin F.M."/>
        </authorList>
    </citation>
    <scope>NUCLEOTIDE SEQUENCE [LARGE SCALE GENOMIC DNA]</scope>
    <source>
        <strain evidence="4 5">CCBAS932</strain>
    </source>
</reference>
<evidence type="ECO:0000256" key="1">
    <source>
        <dbReference type="ARBA" id="ARBA00007428"/>
    </source>
</evidence>
<organism evidence="4 5">
    <name type="scientific">Morchella conica CCBAS932</name>
    <dbReference type="NCBI Taxonomy" id="1392247"/>
    <lineage>
        <taxon>Eukaryota</taxon>
        <taxon>Fungi</taxon>
        <taxon>Dikarya</taxon>
        <taxon>Ascomycota</taxon>
        <taxon>Pezizomycotina</taxon>
        <taxon>Pezizomycetes</taxon>
        <taxon>Pezizales</taxon>
        <taxon>Morchellaceae</taxon>
        <taxon>Morchella</taxon>
    </lineage>
</organism>
<dbReference type="Pfam" id="PF12796">
    <property type="entry name" value="Ank_2"/>
    <property type="match status" value="1"/>
</dbReference>
<dbReference type="GO" id="GO:0005886">
    <property type="term" value="C:plasma membrane"/>
    <property type="evidence" value="ECO:0007669"/>
    <property type="project" value="TreeGrafter"/>
</dbReference>
<dbReference type="PROSITE" id="PS51205">
    <property type="entry name" value="VPS9"/>
    <property type="match status" value="1"/>
</dbReference>
<dbReference type="GO" id="GO:0045022">
    <property type="term" value="P:early endosome to late endosome transport"/>
    <property type="evidence" value="ECO:0007669"/>
    <property type="project" value="TreeGrafter"/>
</dbReference>
<feature type="region of interest" description="Disordered" evidence="2">
    <location>
        <begin position="512"/>
        <end position="558"/>
    </location>
</feature>
<dbReference type="EMBL" id="ML119115">
    <property type="protein sequence ID" value="RPB15011.1"/>
    <property type="molecule type" value="Genomic_DNA"/>
</dbReference>
<evidence type="ECO:0000313" key="4">
    <source>
        <dbReference type="EMBL" id="RPB15011.1"/>
    </source>
</evidence>
<keyword evidence="5" id="KW-1185">Reference proteome</keyword>
<dbReference type="GO" id="GO:0005085">
    <property type="term" value="F:guanyl-nucleotide exchange factor activity"/>
    <property type="evidence" value="ECO:0007669"/>
    <property type="project" value="TreeGrafter"/>
</dbReference>
<evidence type="ECO:0000259" key="3">
    <source>
        <dbReference type="PROSITE" id="PS51205"/>
    </source>
</evidence>
<accession>A0A3N4L321</accession>
<dbReference type="InterPro" id="IPR036770">
    <property type="entry name" value="Ankyrin_rpt-contain_sf"/>
</dbReference>
<dbReference type="GO" id="GO:0035091">
    <property type="term" value="F:phosphatidylinositol binding"/>
    <property type="evidence" value="ECO:0007669"/>
    <property type="project" value="InterPro"/>
</dbReference>
<dbReference type="Gene3D" id="1.25.40.20">
    <property type="entry name" value="Ankyrin repeat-containing domain"/>
    <property type="match status" value="2"/>
</dbReference>
<feature type="compositionally biased region" description="Acidic residues" evidence="2">
    <location>
        <begin position="587"/>
        <end position="600"/>
    </location>
</feature>
<feature type="domain" description="VPS9" evidence="3">
    <location>
        <begin position="326"/>
        <end position="482"/>
    </location>
</feature>
<sequence>MPLLNPYLRAFFRSTLPAQCTPVQDYILLVPTTEILTNTRDRESGALYADLAGVDEFLGSHVLRVPSGGSSSPMVGSRENRGKARQFTTFNGRTVVVKDSWVYSNKGFRSLNQAQLLNDTLFYPDISDPQQWLIYFISRPLIGSLEVVSTIPPQLRDRTAVETTASRATGQVSSSSSGPSAKKKDVKSFNELLMLFPMIARQMQPGLEKLFQDFEVSFQKFKPLPMPPPSPKSVASGVSSSRASTHSSVSGDVYKQAADEAEIRRSLENAIMTAVDLFQRVDQSQLNLLASTTDLTGPACDRLIERYVAEQLHDSILFPRLCATKNIEDEELEGKIMDMANVDLTQVGIPSLDQQEKKSLVNRLGRGIKSFAKIGAAKSPHAMTEYLLETAQTLTRLDDDPPESEPKNPEKSSVVTMNADMLVSLLLIVVIRAKVPNLHACLSYMRNFIFAEDVEQGETGYILSTLEAVLFHIAQDHALSAASRSNEKLWRSVKAGDLEAVRRLLEVGGDSRSRASSRVRSDDGFESKSESGSDVENTAGRNGENGNGEGHNIEGQNGVPTVQVYSPVAEHGGGFMEELQKVSETNGDNDEESGSEDVEDGNVTKTTEETTQETTGDETTNHESTANSTEPKHEEPKSTTEDTAVEEAESSQDALKNGEQEIEEEKELPAVPTVTKPLTNSEIVEEVFIDPFEAEPVDAPSAPAGSISTLRIEDIITDGQDDSASVLSVTLAPPVPTKPSRGSPNGRAGTARFEVDEPVSSNKFPSRRERWSTASLATTLNDTSSMTRLSRTYTSQSQTADSFSVEKLSKTRNASGESVLMMAVQERRTEVLKYLLETKFFDLDFLVEDTNNEGTTLLSAAVQAESQDIVDLICPYLFELDEAALRKYFTRPDTAGRTVAHYLFNTPDLIKRLGRWLPWKVKDKNGQTPLFALCRSYDHAKYKEMVSSAIKQAQAAQGDGCKLHLDEHVDNKGNTLLHIAGDPSVLRTMLRCDSEVNAVNDRGFTALMVASKYGRVEMVRTFFADGRVDLLAKELRGLTAVELAKDDDVRNRIDDLVLFQNPHGDDGRVTAVVRSFFVEDATIRVVVKSGAPAGESTFTITTCRRSLTDFQFLQEWLQYENPGSWLPVLNVPRSPYQIPSKPSRSVLRDIQLRVDCFLRTLLAHSTFSTHELLWEFFLVPDLQQELMMERSKKKAEIRMERIREEFTPIEDIRDVENFVSYAKDSVRSVNYACRSVTRRATALRYNMFDLSDSYKFCLKHLSGFKFLQDTEHLSAFNRFSEALIPNESNPYTLFIEDFRNLQASLNGVMAAMDRPRQLINQMSVLQKQVDKHILSLRRSDRWPLGLLDDTRAKIHQEAAENVAKSKEEYMQLSSELRCTQTVAAAELSSFHDLHEKMAKRAIRDFAKRCVVGERAKLESMKRAIRGISKMGFEKPPKPMTAPTEN</sequence>
<dbReference type="PANTHER" id="PTHR24170:SF1">
    <property type="entry name" value="DOMAIN PROTEIN, PUTATIVE (AFU_ORTHOLOGUE AFUA_1G09870)-RELATED"/>
    <property type="match status" value="1"/>
</dbReference>
<comment type="similarity">
    <text evidence="1">Belongs to the UPF0507 family.</text>
</comment>
<evidence type="ECO:0000313" key="5">
    <source>
        <dbReference type="Proteomes" id="UP000277580"/>
    </source>
</evidence>
<dbReference type="CDD" id="cd06093">
    <property type="entry name" value="PX_domain"/>
    <property type="match status" value="1"/>
</dbReference>
<dbReference type="InterPro" id="IPR003123">
    <property type="entry name" value="VPS9"/>
</dbReference>
<feature type="region of interest" description="Disordered" evidence="2">
    <location>
        <begin position="582"/>
        <end position="679"/>
    </location>
</feature>
<dbReference type="SMART" id="SM00248">
    <property type="entry name" value="ANK"/>
    <property type="match status" value="5"/>
</dbReference>
<dbReference type="Gene3D" id="1.20.1050.80">
    <property type="entry name" value="VPS9 domain"/>
    <property type="match status" value="1"/>
</dbReference>
<dbReference type="FunCoup" id="A0A3N4L321">
    <property type="interactions" value="11"/>
</dbReference>
<dbReference type="InterPro" id="IPR002110">
    <property type="entry name" value="Ankyrin_rpt"/>
</dbReference>
<name>A0A3N4L321_9PEZI</name>
<feature type="region of interest" description="Disordered" evidence="2">
    <location>
        <begin position="159"/>
        <end position="183"/>
    </location>
</feature>
<proteinExistence type="inferred from homology"/>
<gene>
    <name evidence="4" type="ORF">P167DRAFT_571875</name>
</gene>
<feature type="region of interest" description="Disordered" evidence="2">
    <location>
        <begin position="222"/>
        <end position="246"/>
    </location>
</feature>
<dbReference type="SUPFAM" id="SSF109993">
    <property type="entry name" value="VPS9 domain"/>
    <property type="match status" value="1"/>
</dbReference>
<dbReference type="SUPFAM" id="SSF64268">
    <property type="entry name" value="PX domain"/>
    <property type="match status" value="1"/>
</dbReference>
<dbReference type="InterPro" id="IPR036871">
    <property type="entry name" value="PX_dom_sf"/>
</dbReference>
<dbReference type="Pfam" id="PF13857">
    <property type="entry name" value="Ank_5"/>
    <property type="match status" value="1"/>
</dbReference>
<dbReference type="GO" id="GO:0005769">
    <property type="term" value="C:early endosome"/>
    <property type="evidence" value="ECO:0007669"/>
    <property type="project" value="TreeGrafter"/>
</dbReference>
<evidence type="ECO:0000256" key="2">
    <source>
        <dbReference type="SAM" id="MobiDB-lite"/>
    </source>
</evidence>
<dbReference type="GO" id="GO:0097422">
    <property type="term" value="C:tubular endosome"/>
    <property type="evidence" value="ECO:0007669"/>
    <property type="project" value="TreeGrafter"/>
</dbReference>
<dbReference type="GO" id="GO:0000149">
    <property type="term" value="F:SNARE binding"/>
    <property type="evidence" value="ECO:0007669"/>
    <property type="project" value="TreeGrafter"/>
</dbReference>
<dbReference type="InParanoid" id="A0A3N4L321"/>
<feature type="region of interest" description="Disordered" evidence="2">
    <location>
        <begin position="731"/>
        <end position="752"/>
    </location>
</feature>
<dbReference type="Pfam" id="PF02204">
    <property type="entry name" value="VPS9"/>
    <property type="match status" value="1"/>
</dbReference>